<dbReference type="CDD" id="cd00637">
    <property type="entry name" value="7tm_classA_rhodopsin-like"/>
    <property type="match status" value="1"/>
</dbReference>
<feature type="transmembrane region" description="Helical" evidence="8">
    <location>
        <begin position="101"/>
        <end position="123"/>
    </location>
</feature>
<comment type="subcellular location">
    <subcellularLocation>
        <location evidence="1">Membrane</location>
        <topology evidence="1">Multi-pass membrane protein</topology>
    </subcellularLocation>
</comment>
<dbReference type="EMBL" id="MU826829">
    <property type="protein sequence ID" value="KAJ7374179.1"/>
    <property type="molecule type" value="Genomic_DNA"/>
</dbReference>
<protein>
    <submittedName>
        <fullName evidence="10">DN3 thymocyte differentiation</fullName>
    </submittedName>
</protein>
<dbReference type="SUPFAM" id="SSF81321">
    <property type="entry name" value="Family A G protein-coupled receptor-like"/>
    <property type="match status" value="1"/>
</dbReference>
<dbReference type="InterPro" id="IPR000276">
    <property type="entry name" value="GPCR_Rhodpsn"/>
</dbReference>
<keyword evidence="6" id="KW-0675">Receptor</keyword>
<sequence>METNNSSEMNTTSKPSEMEDEYPLALIIGYVILYVTFFSVAFFGNIMALLTCYKKYHSSQSILLCYISSLAFADLLFAILSTFDISYFFLGDWPGGNAMCKIQGCLIEISYSASILTLVAISYERIRSVTSTTLARNRGVEHRTIVVKLLWLVSVATCAPLFYGYATKEEKGKQLCLNTNWGDGGRQTYYILQAILIFICPLMFMVWAHTKILRVLKAHIKNSSGIGSVGSKQHKVTKMLAVVTLVFFCCWSPFIMVRALRYFYVYEGNELWKLTQLIIFGNSAANPILYCFYSGQFRRSFKDIIVCKFRIKGRRRTRTGSHSTFALQNVRHNSVIRHNSVKRAAVVELANDSAMNSSSTAFQ</sequence>
<dbReference type="InterPro" id="IPR017452">
    <property type="entry name" value="GPCR_Rhodpsn_7TM"/>
</dbReference>
<keyword evidence="11" id="KW-1185">Reference proteome</keyword>
<feature type="transmembrane region" description="Helical" evidence="8">
    <location>
        <begin position="189"/>
        <end position="208"/>
    </location>
</feature>
<feature type="domain" description="G-protein coupled receptors family 1 profile" evidence="9">
    <location>
        <begin position="44"/>
        <end position="290"/>
    </location>
</feature>
<gene>
    <name evidence="10" type="primary">CCR6_4</name>
    <name evidence="10" type="ORF">OS493_009522</name>
</gene>
<keyword evidence="3 8" id="KW-1133">Transmembrane helix</keyword>
<dbReference type="Proteomes" id="UP001163046">
    <property type="component" value="Unassembled WGS sequence"/>
</dbReference>
<dbReference type="GO" id="GO:0005886">
    <property type="term" value="C:plasma membrane"/>
    <property type="evidence" value="ECO:0007669"/>
    <property type="project" value="TreeGrafter"/>
</dbReference>
<dbReference type="GO" id="GO:0004930">
    <property type="term" value="F:G protein-coupled receptor activity"/>
    <property type="evidence" value="ECO:0007669"/>
    <property type="project" value="UniProtKB-KW"/>
</dbReference>
<keyword evidence="2 8" id="KW-0812">Transmembrane</keyword>
<evidence type="ECO:0000259" key="9">
    <source>
        <dbReference type="PROSITE" id="PS50262"/>
    </source>
</evidence>
<feature type="transmembrane region" description="Helical" evidence="8">
    <location>
        <begin position="144"/>
        <end position="165"/>
    </location>
</feature>
<keyword evidence="7" id="KW-0807">Transducer</keyword>
<evidence type="ECO:0000256" key="1">
    <source>
        <dbReference type="ARBA" id="ARBA00004141"/>
    </source>
</evidence>
<proteinExistence type="predicted"/>
<evidence type="ECO:0000256" key="7">
    <source>
        <dbReference type="ARBA" id="ARBA00023224"/>
    </source>
</evidence>
<feature type="transmembrane region" description="Helical" evidence="8">
    <location>
        <begin position="271"/>
        <end position="293"/>
    </location>
</feature>
<dbReference type="PANTHER" id="PTHR45695:SF9">
    <property type="entry name" value="LEUCOKININ RECEPTOR"/>
    <property type="match status" value="1"/>
</dbReference>
<evidence type="ECO:0000256" key="8">
    <source>
        <dbReference type="SAM" id="Phobius"/>
    </source>
</evidence>
<dbReference type="PROSITE" id="PS50262">
    <property type="entry name" value="G_PROTEIN_RECEP_F1_2"/>
    <property type="match status" value="1"/>
</dbReference>
<evidence type="ECO:0000313" key="11">
    <source>
        <dbReference type="Proteomes" id="UP001163046"/>
    </source>
</evidence>
<reference evidence="10" key="1">
    <citation type="submission" date="2023-01" db="EMBL/GenBank/DDBJ databases">
        <title>Genome assembly of the deep-sea coral Lophelia pertusa.</title>
        <authorList>
            <person name="Herrera S."/>
            <person name="Cordes E."/>
        </authorList>
    </citation>
    <scope>NUCLEOTIDE SEQUENCE</scope>
    <source>
        <strain evidence="10">USNM1676648</strain>
        <tissue evidence="10">Polyp</tissue>
    </source>
</reference>
<evidence type="ECO:0000313" key="10">
    <source>
        <dbReference type="EMBL" id="KAJ7374179.1"/>
    </source>
</evidence>
<name>A0A9W9Z4E1_9CNID</name>
<comment type="caution">
    <text evidence="10">The sequence shown here is derived from an EMBL/GenBank/DDBJ whole genome shotgun (WGS) entry which is preliminary data.</text>
</comment>
<dbReference type="OrthoDB" id="5987936at2759"/>
<organism evidence="10 11">
    <name type="scientific">Desmophyllum pertusum</name>
    <dbReference type="NCBI Taxonomy" id="174260"/>
    <lineage>
        <taxon>Eukaryota</taxon>
        <taxon>Metazoa</taxon>
        <taxon>Cnidaria</taxon>
        <taxon>Anthozoa</taxon>
        <taxon>Hexacorallia</taxon>
        <taxon>Scleractinia</taxon>
        <taxon>Caryophylliina</taxon>
        <taxon>Caryophylliidae</taxon>
        <taxon>Desmophyllum</taxon>
    </lineage>
</organism>
<evidence type="ECO:0000256" key="3">
    <source>
        <dbReference type="ARBA" id="ARBA00022989"/>
    </source>
</evidence>
<feature type="transmembrane region" description="Helical" evidence="8">
    <location>
        <begin position="62"/>
        <end position="89"/>
    </location>
</feature>
<keyword evidence="4" id="KW-0297">G-protein coupled receptor</keyword>
<evidence type="ECO:0000256" key="5">
    <source>
        <dbReference type="ARBA" id="ARBA00023136"/>
    </source>
</evidence>
<evidence type="ECO:0000256" key="2">
    <source>
        <dbReference type="ARBA" id="ARBA00022692"/>
    </source>
</evidence>
<feature type="transmembrane region" description="Helical" evidence="8">
    <location>
        <begin position="24"/>
        <end position="50"/>
    </location>
</feature>
<evidence type="ECO:0000256" key="4">
    <source>
        <dbReference type="ARBA" id="ARBA00023040"/>
    </source>
</evidence>
<evidence type="ECO:0000256" key="6">
    <source>
        <dbReference type="ARBA" id="ARBA00023170"/>
    </source>
</evidence>
<keyword evidence="5 8" id="KW-0472">Membrane</keyword>
<feature type="transmembrane region" description="Helical" evidence="8">
    <location>
        <begin position="239"/>
        <end position="259"/>
    </location>
</feature>
<dbReference type="PANTHER" id="PTHR45695">
    <property type="entry name" value="LEUCOKININ RECEPTOR-RELATED"/>
    <property type="match status" value="1"/>
</dbReference>
<dbReference type="Gene3D" id="1.20.1070.10">
    <property type="entry name" value="Rhodopsin 7-helix transmembrane proteins"/>
    <property type="match status" value="1"/>
</dbReference>
<dbReference type="Pfam" id="PF00001">
    <property type="entry name" value="7tm_1"/>
    <property type="match status" value="1"/>
</dbReference>
<dbReference type="AlphaFoldDB" id="A0A9W9Z4E1"/>
<accession>A0A9W9Z4E1</accession>
<dbReference type="PRINTS" id="PR00237">
    <property type="entry name" value="GPCRRHODOPSN"/>
</dbReference>